<dbReference type="RefSeq" id="WP_171738193.1">
    <property type="nucleotide sequence ID" value="NZ_CP053435.1"/>
</dbReference>
<dbReference type="PANTHER" id="PTHR37029:SF1">
    <property type="entry name" value="SSR1768 PROTEIN"/>
    <property type="match status" value="1"/>
</dbReference>
<reference evidence="1 2" key="1">
    <citation type="submission" date="2020-05" db="EMBL/GenBank/DDBJ databases">
        <title>Genome sequencing of Spirosoma sp. TS118.</title>
        <authorList>
            <person name="Lee J.-H."/>
            <person name="Jeong S."/>
            <person name="Zhao L."/>
            <person name="Jung J.-H."/>
            <person name="Kim M.-K."/>
            <person name="Lim S."/>
        </authorList>
    </citation>
    <scope>NUCLEOTIDE SEQUENCE [LARGE SCALE GENOMIC DNA]</scope>
    <source>
        <strain evidence="1 2">TS118</strain>
    </source>
</reference>
<dbReference type="AlphaFoldDB" id="A0A6M5Y4Q7"/>
<protein>
    <submittedName>
        <fullName evidence="1">DUF2283 domain-containing protein</fullName>
    </submittedName>
</protein>
<evidence type="ECO:0000313" key="1">
    <source>
        <dbReference type="EMBL" id="QJW88360.1"/>
    </source>
</evidence>
<dbReference type="Proteomes" id="UP000502756">
    <property type="component" value="Chromosome"/>
</dbReference>
<name>A0A6M5Y4Q7_9BACT</name>
<dbReference type="Pfam" id="PF10049">
    <property type="entry name" value="DUF2283"/>
    <property type="match status" value="1"/>
</dbReference>
<proteinExistence type="predicted"/>
<accession>A0A6M5Y4Q7</accession>
<organism evidence="1 2">
    <name type="scientific">Spirosoma taeanense</name>
    <dbReference type="NCBI Taxonomy" id="2735870"/>
    <lineage>
        <taxon>Bacteria</taxon>
        <taxon>Pseudomonadati</taxon>
        <taxon>Bacteroidota</taxon>
        <taxon>Cytophagia</taxon>
        <taxon>Cytophagales</taxon>
        <taxon>Cytophagaceae</taxon>
        <taxon>Spirosoma</taxon>
    </lineage>
</organism>
<dbReference type="InterPro" id="IPR019270">
    <property type="entry name" value="DUF2283"/>
</dbReference>
<dbReference type="PANTHER" id="PTHR37029">
    <property type="entry name" value="SSR1768 PROTEIN"/>
    <property type="match status" value="1"/>
</dbReference>
<evidence type="ECO:0000313" key="2">
    <source>
        <dbReference type="Proteomes" id="UP000502756"/>
    </source>
</evidence>
<keyword evidence="2" id="KW-1185">Reference proteome</keyword>
<gene>
    <name evidence="1" type="ORF">HNV11_02695</name>
</gene>
<dbReference type="KEGG" id="stae:HNV11_02695"/>
<dbReference type="EMBL" id="CP053435">
    <property type="protein sequence ID" value="QJW88360.1"/>
    <property type="molecule type" value="Genomic_DNA"/>
</dbReference>
<sequence>MKVKYDREVDILYIRIADSPVEESDEERPGTVIDYDAEGRVVGIEIMNASKRVTRPDAIELEIA</sequence>